<dbReference type="Pfam" id="PF12704">
    <property type="entry name" value="MacB_PCD"/>
    <property type="match status" value="1"/>
</dbReference>
<keyword evidence="3 7" id="KW-0812">Transmembrane</keyword>
<evidence type="ECO:0000256" key="7">
    <source>
        <dbReference type="SAM" id="Phobius"/>
    </source>
</evidence>
<dbReference type="PANTHER" id="PTHR30572:SF4">
    <property type="entry name" value="ABC TRANSPORTER PERMEASE YTRF"/>
    <property type="match status" value="1"/>
</dbReference>
<keyword evidence="5 7" id="KW-0472">Membrane</keyword>
<evidence type="ECO:0008006" key="12">
    <source>
        <dbReference type="Google" id="ProtNLM"/>
    </source>
</evidence>
<dbReference type="InterPro" id="IPR003838">
    <property type="entry name" value="ABC3_permease_C"/>
</dbReference>
<dbReference type="InterPro" id="IPR025857">
    <property type="entry name" value="MacB_PCD"/>
</dbReference>
<evidence type="ECO:0000259" key="9">
    <source>
        <dbReference type="Pfam" id="PF12704"/>
    </source>
</evidence>
<dbReference type="InterPro" id="IPR050250">
    <property type="entry name" value="Macrolide_Exporter_MacB"/>
</dbReference>
<gene>
    <name evidence="10" type="ORF">AUJ29_02080</name>
</gene>
<evidence type="ECO:0000256" key="4">
    <source>
        <dbReference type="ARBA" id="ARBA00022989"/>
    </source>
</evidence>
<evidence type="ECO:0000256" key="2">
    <source>
        <dbReference type="ARBA" id="ARBA00022475"/>
    </source>
</evidence>
<dbReference type="AlphaFoldDB" id="A0A1J4U0Z4"/>
<protein>
    <recommendedName>
        <fullName evidence="12">Multidrug ABC transporter substrate-binding protein</fullName>
    </recommendedName>
</protein>
<accession>A0A1J4U0Z4</accession>
<evidence type="ECO:0000313" key="10">
    <source>
        <dbReference type="EMBL" id="OIO16947.1"/>
    </source>
</evidence>
<evidence type="ECO:0000259" key="8">
    <source>
        <dbReference type="Pfam" id="PF02687"/>
    </source>
</evidence>
<evidence type="ECO:0000313" key="11">
    <source>
        <dbReference type="Proteomes" id="UP000182465"/>
    </source>
</evidence>
<keyword evidence="4 7" id="KW-1133">Transmembrane helix</keyword>
<sequence length="415" mass="45274">MTFLRNIKISIKIFQTQRIRTLLSVLGIIIGITSVIVIINTGQGLKNFIQKQVEVFGTDYIEIEVKVPSTKQASTANAGSMAQGVTITTLKHKEAMDIKKNPNVSEVYSAVMGQEIASYEDENKVCMLWGASSGFFVIDKTDIEYGREFTDDEDNSLAQVVILGHSIKEDLFGANDALGKKIKIGQSKFRVVGVREKIGGGTFFDMDSMLIVPLKTLQKKIMGIDHVSFIMASIIDTKKADQTAVEITEIMREAHGITNPNKDDFAVITSAEAMNMLSTILNGITLFLVAIAGISLIVGGVGIMNIMYVSVLERTYEIGLRKSVGARNSDILWQFLGEAVLITSTGGVVGVLLGIIFSWLASIIAQAQGIDLDFVVSIRGMMISFTFMIFVGLLFGIYPAKKAAGLDPIEALRYE</sequence>
<feature type="domain" description="MacB-like periplasmic core" evidence="9">
    <location>
        <begin position="21"/>
        <end position="249"/>
    </location>
</feature>
<evidence type="ECO:0000256" key="3">
    <source>
        <dbReference type="ARBA" id="ARBA00022692"/>
    </source>
</evidence>
<name>A0A1J4U0Z4_9BACT</name>
<evidence type="ECO:0000256" key="6">
    <source>
        <dbReference type="ARBA" id="ARBA00038076"/>
    </source>
</evidence>
<comment type="caution">
    <text evidence="10">The sequence shown here is derived from an EMBL/GenBank/DDBJ whole genome shotgun (WGS) entry which is preliminary data.</text>
</comment>
<feature type="transmembrane region" description="Helical" evidence="7">
    <location>
        <begin position="284"/>
        <end position="311"/>
    </location>
</feature>
<feature type="domain" description="ABC3 transporter permease C-terminal" evidence="8">
    <location>
        <begin position="290"/>
        <end position="408"/>
    </location>
</feature>
<dbReference type="EMBL" id="MNVB01000047">
    <property type="protein sequence ID" value="OIO16947.1"/>
    <property type="molecule type" value="Genomic_DNA"/>
</dbReference>
<evidence type="ECO:0000256" key="5">
    <source>
        <dbReference type="ARBA" id="ARBA00023136"/>
    </source>
</evidence>
<dbReference type="Proteomes" id="UP000182465">
    <property type="component" value="Unassembled WGS sequence"/>
</dbReference>
<dbReference type="GO" id="GO:0022857">
    <property type="term" value="F:transmembrane transporter activity"/>
    <property type="evidence" value="ECO:0007669"/>
    <property type="project" value="TreeGrafter"/>
</dbReference>
<feature type="transmembrane region" description="Helical" evidence="7">
    <location>
        <begin position="21"/>
        <end position="39"/>
    </location>
</feature>
<reference evidence="10" key="1">
    <citation type="journal article" date="2016" name="Environ. Microbiol.">
        <title>Genomic resolution of a cold subsurface aquifer community provides metabolic insights for novel microbes adapted to high CO concentrations.</title>
        <authorList>
            <person name="Probst A.J."/>
            <person name="Castelle C.J."/>
            <person name="Singh A."/>
            <person name="Brown C.T."/>
            <person name="Anantharaman K."/>
            <person name="Sharon I."/>
            <person name="Hug L.A."/>
            <person name="Burstein D."/>
            <person name="Emerson J.B."/>
            <person name="Thomas B.C."/>
            <person name="Banfield J.F."/>
        </authorList>
    </citation>
    <scope>NUCLEOTIDE SEQUENCE [LARGE SCALE GENOMIC DNA]</scope>
    <source>
        <strain evidence="10">CG1_02_38_13</strain>
    </source>
</reference>
<dbReference type="Pfam" id="PF02687">
    <property type="entry name" value="FtsX"/>
    <property type="match status" value="1"/>
</dbReference>
<proteinExistence type="inferred from homology"/>
<comment type="similarity">
    <text evidence="6">Belongs to the ABC-4 integral membrane protein family.</text>
</comment>
<keyword evidence="2" id="KW-1003">Cell membrane</keyword>
<organism evidence="10 11">
    <name type="scientific">Candidatus Kuenenbacteria bacterium CG1_02_38_13</name>
    <dbReference type="NCBI Taxonomy" id="1805235"/>
    <lineage>
        <taxon>Bacteria</taxon>
        <taxon>Candidatus Kueneniibacteriota</taxon>
    </lineage>
</organism>
<comment type="subcellular location">
    <subcellularLocation>
        <location evidence="1">Cell membrane</location>
        <topology evidence="1">Multi-pass membrane protein</topology>
    </subcellularLocation>
</comment>
<feature type="transmembrane region" description="Helical" evidence="7">
    <location>
        <begin position="331"/>
        <end position="364"/>
    </location>
</feature>
<feature type="transmembrane region" description="Helical" evidence="7">
    <location>
        <begin position="376"/>
        <end position="398"/>
    </location>
</feature>
<evidence type="ECO:0000256" key="1">
    <source>
        <dbReference type="ARBA" id="ARBA00004651"/>
    </source>
</evidence>
<dbReference type="GO" id="GO:0005886">
    <property type="term" value="C:plasma membrane"/>
    <property type="evidence" value="ECO:0007669"/>
    <property type="project" value="UniProtKB-SubCell"/>
</dbReference>
<dbReference type="PANTHER" id="PTHR30572">
    <property type="entry name" value="MEMBRANE COMPONENT OF TRANSPORTER-RELATED"/>
    <property type="match status" value="1"/>
</dbReference>